<organism evidence="2 3">
    <name type="scientific">Roseofilum casamattae BLCC-M143</name>
    <dbReference type="NCBI Taxonomy" id="3022442"/>
    <lineage>
        <taxon>Bacteria</taxon>
        <taxon>Bacillati</taxon>
        <taxon>Cyanobacteriota</taxon>
        <taxon>Cyanophyceae</taxon>
        <taxon>Desertifilales</taxon>
        <taxon>Desertifilaceae</taxon>
        <taxon>Roseofilum</taxon>
        <taxon>Roseofilum casamattae</taxon>
    </lineage>
</organism>
<dbReference type="InterPro" id="IPR058106">
    <property type="entry name" value="Slr1339"/>
</dbReference>
<feature type="compositionally biased region" description="Basic and acidic residues" evidence="1">
    <location>
        <begin position="12"/>
        <end position="23"/>
    </location>
</feature>
<name>A0ABT7C284_9CYAN</name>
<feature type="region of interest" description="Disordered" evidence="1">
    <location>
        <begin position="156"/>
        <end position="179"/>
    </location>
</feature>
<evidence type="ECO:0000313" key="2">
    <source>
        <dbReference type="EMBL" id="MDJ1185564.1"/>
    </source>
</evidence>
<accession>A0ABT7C284</accession>
<dbReference type="EMBL" id="JAQOSQ010000039">
    <property type="protein sequence ID" value="MDJ1185564.1"/>
    <property type="molecule type" value="Genomic_DNA"/>
</dbReference>
<evidence type="ECO:0000313" key="3">
    <source>
        <dbReference type="Proteomes" id="UP001232992"/>
    </source>
</evidence>
<protein>
    <recommendedName>
        <fullName evidence="4">ATPase</fullName>
    </recommendedName>
</protein>
<proteinExistence type="predicted"/>
<feature type="compositionally biased region" description="Polar residues" evidence="1">
    <location>
        <begin position="92"/>
        <end position="106"/>
    </location>
</feature>
<evidence type="ECO:0008006" key="4">
    <source>
        <dbReference type="Google" id="ProtNLM"/>
    </source>
</evidence>
<sequence>MSSIDDLLNELRAGHQEKGHESGDNPPASSAPGNTADNTDNLLDDLRSQFTSQPTPSPAPETDLDAIKQQFRPQATPPSPEADSSLDELKQRYQQNQEQAKTQSKGVNPDLEQVRLKAVQLRSQREAENVAAEQTDDILSNMRDRFIQDRAVARQKAEAAKEEERQRQEQRRALKPRARKWLEELDPYSDEGYWFDQFAQSYSDRLEAALDYLQAMGDR</sequence>
<dbReference type="Pfam" id="PF26643">
    <property type="entry name" value="Slr1339"/>
    <property type="match status" value="1"/>
</dbReference>
<dbReference type="NCBIfam" id="NF047397">
    <property type="entry name" value="slr1339_fam"/>
    <property type="match status" value="1"/>
</dbReference>
<keyword evidence="3" id="KW-1185">Reference proteome</keyword>
<evidence type="ECO:0000256" key="1">
    <source>
        <dbReference type="SAM" id="MobiDB-lite"/>
    </source>
</evidence>
<feature type="compositionally biased region" description="Basic and acidic residues" evidence="1">
    <location>
        <begin position="156"/>
        <end position="172"/>
    </location>
</feature>
<dbReference type="RefSeq" id="WP_283760205.1">
    <property type="nucleotide sequence ID" value="NZ_JAQOSQ010000039.1"/>
</dbReference>
<reference evidence="2 3" key="1">
    <citation type="submission" date="2023-01" db="EMBL/GenBank/DDBJ databases">
        <title>Novel diversity within Roseofilum (Cyanobacteria; Desertifilaceae) from marine benthic mats with descriptions of four novel species.</title>
        <authorList>
            <person name="Wang Y."/>
            <person name="Berthold D.E."/>
            <person name="Hu J."/>
            <person name="Lefler F.W."/>
            <person name="Laughinghouse H.D. IV."/>
        </authorList>
    </citation>
    <scope>NUCLEOTIDE SEQUENCE [LARGE SCALE GENOMIC DNA]</scope>
    <source>
        <strain evidence="2 3">BLCC-M143</strain>
    </source>
</reference>
<dbReference type="Proteomes" id="UP001232992">
    <property type="component" value="Unassembled WGS sequence"/>
</dbReference>
<comment type="caution">
    <text evidence="2">The sequence shown here is derived from an EMBL/GenBank/DDBJ whole genome shotgun (WGS) entry which is preliminary data.</text>
</comment>
<feature type="region of interest" description="Disordered" evidence="1">
    <location>
        <begin position="1"/>
        <end position="111"/>
    </location>
</feature>
<gene>
    <name evidence="2" type="ORF">PMH09_20470</name>
</gene>